<evidence type="ECO:0000256" key="1">
    <source>
        <dbReference type="SAM" id="SignalP"/>
    </source>
</evidence>
<organism evidence="3 4">
    <name type="scientific">Commensalibacter communis</name>
    <dbReference type="NCBI Taxonomy" id="2972786"/>
    <lineage>
        <taxon>Bacteria</taxon>
        <taxon>Pseudomonadati</taxon>
        <taxon>Pseudomonadota</taxon>
        <taxon>Alphaproteobacteria</taxon>
        <taxon>Acetobacterales</taxon>
        <taxon>Acetobacteraceae</taxon>
    </lineage>
</organism>
<dbReference type="RefSeq" id="WP_271788754.1">
    <property type="nucleotide sequence ID" value="NZ_CAMXCL010000001.1"/>
</dbReference>
<evidence type="ECO:0000313" key="2">
    <source>
        <dbReference type="EMBL" id="CAI3927182.1"/>
    </source>
</evidence>
<dbReference type="AlphaFoldDB" id="A0A9W4X986"/>
<feature type="chain" id="PRO_5040952965" evidence="1">
    <location>
        <begin position="29"/>
        <end position="107"/>
    </location>
</feature>
<proteinExistence type="predicted"/>
<dbReference type="EMBL" id="CAMXCS010000001">
    <property type="protein sequence ID" value="CAI3927182.1"/>
    <property type="molecule type" value="Genomic_DNA"/>
</dbReference>
<dbReference type="Proteomes" id="UP001154255">
    <property type="component" value="Unassembled WGS sequence"/>
</dbReference>
<keyword evidence="5" id="KW-1185">Reference proteome</keyword>
<reference evidence="3" key="1">
    <citation type="submission" date="2022-10" db="EMBL/GenBank/DDBJ databases">
        <authorList>
            <person name="Botero Cardona J."/>
        </authorList>
    </citation>
    <scope>NUCLEOTIDE SEQUENCE</scope>
    <source>
        <strain evidence="3">LMG 31819</strain>
        <strain evidence="2">R-53529</strain>
    </source>
</reference>
<accession>A0A9W4X986</accession>
<keyword evidence="1" id="KW-0732">Signal</keyword>
<sequence>MVRHFKKTICFLFGAAALVSLSPSSAKAQHIVTETEAGKLTLESLTAAPAVRHYKARKVSYKTSSSKNHSKLVRNVSYKQKGKLSVKNAVYKSSSHKKTAVKHRHRS</sequence>
<comment type="caution">
    <text evidence="3">The sequence shown here is derived from an EMBL/GenBank/DDBJ whole genome shotgun (WGS) entry which is preliminary data.</text>
</comment>
<evidence type="ECO:0000313" key="3">
    <source>
        <dbReference type="EMBL" id="CAI3933685.1"/>
    </source>
</evidence>
<evidence type="ECO:0000313" key="5">
    <source>
        <dbReference type="Proteomes" id="UP001154259"/>
    </source>
</evidence>
<name>A0A9W4X986_9PROT</name>
<dbReference type="EMBL" id="CAMXCM010000001">
    <property type="protein sequence ID" value="CAI3933685.1"/>
    <property type="molecule type" value="Genomic_DNA"/>
</dbReference>
<gene>
    <name evidence="2" type="ORF">R53529_LOCUS302</name>
    <name evidence="3" type="ORF">R53530_LOCUS799</name>
</gene>
<feature type="signal peptide" evidence="1">
    <location>
        <begin position="1"/>
        <end position="28"/>
    </location>
</feature>
<evidence type="ECO:0000313" key="4">
    <source>
        <dbReference type="Proteomes" id="UP001154255"/>
    </source>
</evidence>
<dbReference type="Proteomes" id="UP001154259">
    <property type="component" value="Unassembled WGS sequence"/>
</dbReference>
<protein>
    <submittedName>
        <fullName evidence="3">Uncharacterized protein</fullName>
    </submittedName>
</protein>